<dbReference type="CDD" id="cd00190">
    <property type="entry name" value="Tryp_SPc"/>
    <property type="match status" value="1"/>
</dbReference>
<evidence type="ECO:0000256" key="5">
    <source>
        <dbReference type="ARBA" id="ARBA00022729"/>
    </source>
</evidence>
<evidence type="ECO:0000256" key="11">
    <source>
        <dbReference type="ARBA" id="ARBA00038868"/>
    </source>
</evidence>
<evidence type="ECO:0000256" key="9">
    <source>
        <dbReference type="ARBA" id="ARBA00023157"/>
    </source>
</evidence>
<keyword evidence="9" id="KW-1015">Disulfide bond</keyword>
<dbReference type="EC" id="3.4.21.4" evidence="11"/>
<dbReference type="PANTHER" id="PTHR24276">
    <property type="entry name" value="POLYSERASE-RELATED"/>
    <property type="match status" value="1"/>
</dbReference>
<dbReference type="InterPro" id="IPR001314">
    <property type="entry name" value="Peptidase_S1A"/>
</dbReference>
<dbReference type="SUPFAM" id="SSF50494">
    <property type="entry name" value="Trypsin-like serine proteases"/>
    <property type="match status" value="1"/>
</dbReference>
<feature type="signal peptide" evidence="12">
    <location>
        <begin position="1"/>
        <end position="18"/>
    </location>
</feature>
<dbReference type="Proteomes" id="UP000504634">
    <property type="component" value="Unplaced"/>
</dbReference>
<dbReference type="OrthoDB" id="10059102at2759"/>
<keyword evidence="14" id="KW-1185">Reference proteome</keyword>
<evidence type="ECO:0000256" key="3">
    <source>
        <dbReference type="ARBA" id="ARBA00022525"/>
    </source>
</evidence>
<dbReference type="InterPro" id="IPR001254">
    <property type="entry name" value="Trypsin_dom"/>
</dbReference>
<dbReference type="Pfam" id="PF00089">
    <property type="entry name" value="Trypsin"/>
    <property type="match status" value="1"/>
</dbReference>
<organism evidence="14 15">
    <name type="scientific">Drosophila lebanonensis</name>
    <name type="common">Fruit fly</name>
    <name type="synonym">Scaptodrosophila lebanonensis</name>
    <dbReference type="NCBI Taxonomy" id="7225"/>
    <lineage>
        <taxon>Eukaryota</taxon>
        <taxon>Metazoa</taxon>
        <taxon>Ecdysozoa</taxon>
        <taxon>Arthropoda</taxon>
        <taxon>Hexapoda</taxon>
        <taxon>Insecta</taxon>
        <taxon>Pterygota</taxon>
        <taxon>Neoptera</taxon>
        <taxon>Endopterygota</taxon>
        <taxon>Diptera</taxon>
        <taxon>Brachycera</taxon>
        <taxon>Muscomorpha</taxon>
        <taxon>Ephydroidea</taxon>
        <taxon>Drosophilidae</taxon>
        <taxon>Scaptodrosophila</taxon>
    </lineage>
</organism>
<comment type="subcellular location">
    <subcellularLocation>
        <location evidence="1">Secreted</location>
        <location evidence="1">Extracellular space</location>
    </subcellularLocation>
</comment>
<keyword evidence="4" id="KW-0645">Protease</keyword>
<name>A0A6J2UDJ8_DROLE</name>
<keyword evidence="7" id="KW-0720">Serine protease</keyword>
<dbReference type="PROSITE" id="PS00134">
    <property type="entry name" value="TRYPSIN_HIS"/>
    <property type="match status" value="1"/>
</dbReference>
<dbReference type="PROSITE" id="PS50240">
    <property type="entry name" value="TRYPSIN_DOM"/>
    <property type="match status" value="1"/>
</dbReference>
<accession>A0A6J2UDJ8</accession>
<evidence type="ECO:0000313" key="15">
    <source>
        <dbReference type="RefSeq" id="XP_030386551.1"/>
    </source>
</evidence>
<gene>
    <name evidence="15" type="primary">LOC115633283</name>
</gene>
<evidence type="ECO:0000313" key="14">
    <source>
        <dbReference type="Proteomes" id="UP000504634"/>
    </source>
</evidence>
<keyword evidence="6" id="KW-0378">Hydrolase</keyword>
<keyword evidence="3" id="KW-0964">Secreted</keyword>
<evidence type="ECO:0000256" key="6">
    <source>
        <dbReference type="ARBA" id="ARBA00022801"/>
    </source>
</evidence>
<protein>
    <recommendedName>
        <fullName evidence="11">trypsin</fullName>
        <ecNumber evidence="11">3.4.21.4</ecNumber>
    </recommendedName>
</protein>
<dbReference type="PANTHER" id="PTHR24276:SF91">
    <property type="entry name" value="AT26814P-RELATED"/>
    <property type="match status" value="1"/>
</dbReference>
<dbReference type="Gene3D" id="2.40.10.10">
    <property type="entry name" value="Trypsin-like serine proteases"/>
    <property type="match status" value="1"/>
</dbReference>
<dbReference type="InterPro" id="IPR050430">
    <property type="entry name" value="Peptidase_S1"/>
</dbReference>
<dbReference type="GO" id="GO:0005576">
    <property type="term" value="C:extracellular region"/>
    <property type="evidence" value="ECO:0007669"/>
    <property type="project" value="UniProtKB-SubCell"/>
</dbReference>
<evidence type="ECO:0000256" key="12">
    <source>
        <dbReference type="SAM" id="SignalP"/>
    </source>
</evidence>
<proteinExistence type="inferred from homology"/>
<reference evidence="15" key="1">
    <citation type="submission" date="2025-08" db="UniProtKB">
        <authorList>
            <consortium name="RefSeq"/>
        </authorList>
    </citation>
    <scope>IDENTIFICATION</scope>
    <source>
        <strain evidence="15">11010-0011.00</strain>
        <tissue evidence="15">Whole body</tissue>
    </source>
</reference>
<dbReference type="InterPro" id="IPR043504">
    <property type="entry name" value="Peptidase_S1_PA_chymotrypsin"/>
</dbReference>
<dbReference type="AlphaFoldDB" id="A0A6J2UDJ8"/>
<feature type="chain" id="PRO_5026710412" description="trypsin" evidence="12">
    <location>
        <begin position="19"/>
        <end position="261"/>
    </location>
</feature>
<evidence type="ECO:0000256" key="2">
    <source>
        <dbReference type="ARBA" id="ARBA00007664"/>
    </source>
</evidence>
<evidence type="ECO:0000259" key="13">
    <source>
        <dbReference type="PROSITE" id="PS50240"/>
    </source>
</evidence>
<dbReference type="GeneID" id="115633283"/>
<keyword evidence="5 12" id="KW-0732">Signal</keyword>
<dbReference type="GO" id="GO:0004252">
    <property type="term" value="F:serine-type endopeptidase activity"/>
    <property type="evidence" value="ECO:0007669"/>
    <property type="project" value="UniProtKB-EC"/>
</dbReference>
<dbReference type="SMART" id="SM00020">
    <property type="entry name" value="Tryp_SPc"/>
    <property type="match status" value="1"/>
</dbReference>
<evidence type="ECO:0000256" key="7">
    <source>
        <dbReference type="ARBA" id="ARBA00022825"/>
    </source>
</evidence>
<dbReference type="PRINTS" id="PR00722">
    <property type="entry name" value="CHYMOTRYPSIN"/>
</dbReference>
<evidence type="ECO:0000256" key="1">
    <source>
        <dbReference type="ARBA" id="ARBA00004239"/>
    </source>
</evidence>
<keyword evidence="8" id="KW-0865">Zymogen</keyword>
<dbReference type="InterPro" id="IPR009003">
    <property type="entry name" value="Peptidase_S1_PA"/>
</dbReference>
<comment type="similarity">
    <text evidence="2">Belongs to the peptidase S1 family.</text>
</comment>
<dbReference type="InterPro" id="IPR018114">
    <property type="entry name" value="TRYPSIN_HIS"/>
</dbReference>
<comment type="catalytic activity">
    <reaction evidence="10">
        <text>Preferential cleavage: Arg-|-Xaa, Lys-|-Xaa.</text>
        <dbReference type="EC" id="3.4.21.4"/>
    </reaction>
</comment>
<sequence length="261" mass="28387">MLTKCLLFLATTTLLVLAEPIPSAWHHQWGGRIYGGENITIEQAPWQVSIQDSNRTPFCGGAIYNDRVIVTAAHCINPRNSSDLLVRVGATNRSQGGYLLKVSKMKVHEEFNTSTIRYDIAVILLSSKLNLKDWKNVRPIKLANAPPPNGAEAFVSGWGLTEQGIPETLKGTHVGIVDQGVCRNQYQTVCSKITEDMICAAAPGKDSCSYDSGGPLVYNDQLVGIVSWGEGCADAKFSGVYANVALLHEWIVKAAEEITLN</sequence>
<evidence type="ECO:0000256" key="10">
    <source>
        <dbReference type="ARBA" id="ARBA00036320"/>
    </source>
</evidence>
<dbReference type="GO" id="GO:0006508">
    <property type="term" value="P:proteolysis"/>
    <property type="evidence" value="ECO:0007669"/>
    <property type="project" value="UniProtKB-KW"/>
</dbReference>
<evidence type="ECO:0000256" key="8">
    <source>
        <dbReference type="ARBA" id="ARBA00023145"/>
    </source>
</evidence>
<dbReference type="RefSeq" id="XP_030386551.1">
    <property type="nucleotide sequence ID" value="XM_030530691.1"/>
</dbReference>
<evidence type="ECO:0000256" key="4">
    <source>
        <dbReference type="ARBA" id="ARBA00022670"/>
    </source>
</evidence>
<dbReference type="FunFam" id="2.40.10.10:FF:000077">
    <property type="entry name" value="Predicted protein"/>
    <property type="match status" value="1"/>
</dbReference>
<feature type="domain" description="Peptidase S1" evidence="13">
    <location>
        <begin position="33"/>
        <end position="256"/>
    </location>
</feature>